<dbReference type="AlphaFoldDB" id="A0A243R9X9"/>
<feature type="transmembrane region" description="Helical" evidence="7">
    <location>
        <begin position="233"/>
        <end position="255"/>
    </location>
</feature>
<dbReference type="GO" id="GO:0022857">
    <property type="term" value="F:transmembrane transporter activity"/>
    <property type="evidence" value="ECO:0007669"/>
    <property type="project" value="InterPro"/>
</dbReference>
<feature type="transmembrane region" description="Helical" evidence="7">
    <location>
        <begin position="115"/>
        <end position="135"/>
    </location>
</feature>
<keyword evidence="3" id="KW-1003">Cell membrane</keyword>
<dbReference type="CDD" id="cd17321">
    <property type="entry name" value="MFS_MMR_MDR_like"/>
    <property type="match status" value="1"/>
</dbReference>
<keyword evidence="6 7" id="KW-0472">Membrane</keyword>
<dbReference type="Gene3D" id="1.20.1720.10">
    <property type="entry name" value="Multidrug resistance protein D"/>
    <property type="match status" value="1"/>
</dbReference>
<feature type="transmembrane region" description="Helical" evidence="7">
    <location>
        <begin position="339"/>
        <end position="366"/>
    </location>
</feature>
<sequence length="481" mass="49254">MPSPSPSQPLTRRRHVGWTLALLAFAQLITALDFNIVFVALPEIGRDLGFSTHTLQWVTSAYAVTYGGFLLLGGRAADLLGRRRLFVTALLLYAVSSLVGGLAESSGLLVAARAVQGLGGALLFPATLSLVNTLFAEGPERNRALAIWSGAGASGLCLGSLLGGLLTDAFGWEAVFYVNVPLAGAGALLAYTLIPADGARQRGRSFDLPGAVTVTAGVTLLAFALIQGPESGWTSPVILAGFTLAAVLLAAFLVIEARSRDPLMPLRLLGNRSLSGSMAITLIFGATLNAVPYFMTLYFQSIHGYSPLMTGAAFLVPSLMIAAGTQIGERMATRTGMRLTLLTGIVTGAAGTALLATGMSAGGSYWNVLPGIVVMGFGQGLTWTGMWIAAASGVAAGEQGVASGMASTALQVGTALGLAVLVAVAGRDVTGLAGEALSGEITGGLRAAIHVAAAGILLSAFLALTFRRRQAAEPRPARVDA</sequence>
<dbReference type="Gene3D" id="1.20.1250.20">
    <property type="entry name" value="MFS general substrate transporter like domains"/>
    <property type="match status" value="1"/>
</dbReference>
<evidence type="ECO:0000256" key="7">
    <source>
        <dbReference type="SAM" id="Phobius"/>
    </source>
</evidence>
<dbReference type="InterPro" id="IPR005829">
    <property type="entry name" value="Sugar_transporter_CS"/>
</dbReference>
<gene>
    <name evidence="9" type="ORF">CA984_33825</name>
</gene>
<protein>
    <submittedName>
        <fullName evidence="9">MFS transporter</fullName>
    </submittedName>
</protein>
<evidence type="ECO:0000256" key="2">
    <source>
        <dbReference type="ARBA" id="ARBA00022448"/>
    </source>
</evidence>
<feature type="transmembrane region" description="Helical" evidence="7">
    <location>
        <begin position="206"/>
        <end position="227"/>
    </location>
</feature>
<reference evidence="9 10" key="1">
    <citation type="submission" date="2017-05" db="EMBL/GenBank/DDBJ databases">
        <title>Biotechnological potential of actinobacteria isolated from South African environments.</title>
        <authorList>
            <person name="Le Roes-Hill M."/>
            <person name="Prins A."/>
            <person name="Durrell K.A."/>
        </authorList>
    </citation>
    <scope>NUCLEOTIDE SEQUENCE [LARGE SCALE GENOMIC DNA]</scope>
    <source>
        <strain evidence="9">M26</strain>
    </source>
</reference>
<dbReference type="InterPro" id="IPR011701">
    <property type="entry name" value="MFS"/>
</dbReference>
<evidence type="ECO:0000256" key="5">
    <source>
        <dbReference type="ARBA" id="ARBA00022989"/>
    </source>
</evidence>
<dbReference type="Proteomes" id="UP000194761">
    <property type="component" value="Unassembled WGS sequence"/>
</dbReference>
<keyword evidence="2" id="KW-0813">Transport</keyword>
<dbReference type="InterPro" id="IPR036259">
    <property type="entry name" value="MFS_trans_sf"/>
</dbReference>
<comment type="caution">
    <text evidence="9">The sequence shown here is derived from an EMBL/GenBank/DDBJ whole genome shotgun (WGS) entry which is preliminary data.</text>
</comment>
<evidence type="ECO:0000256" key="6">
    <source>
        <dbReference type="ARBA" id="ARBA00023136"/>
    </source>
</evidence>
<dbReference type="InterPro" id="IPR020846">
    <property type="entry name" value="MFS_dom"/>
</dbReference>
<feature type="transmembrane region" description="Helical" evidence="7">
    <location>
        <begin position="174"/>
        <end position="194"/>
    </location>
</feature>
<dbReference type="Pfam" id="PF07690">
    <property type="entry name" value="MFS_1"/>
    <property type="match status" value="1"/>
</dbReference>
<feature type="transmembrane region" description="Helical" evidence="7">
    <location>
        <begin position="447"/>
        <end position="466"/>
    </location>
</feature>
<dbReference type="SUPFAM" id="SSF103473">
    <property type="entry name" value="MFS general substrate transporter"/>
    <property type="match status" value="2"/>
</dbReference>
<feature type="transmembrane region" description="Helical" evidence="7">
    <location>
        <begin position="305"/>
        <end position="327"/>
    </location>
</feature>
<dbReference type="GO" id="GO:0005886">
    <property type="term" value="C:plasma membrane"/>
    <property type="evidence" value="ECO:0007669"/>
    <property type="project" value="UniProtKB-SubCell"/>
</dbReference>
<dbReference type="PROSITE" id="PS50850">
    <property type="entry name" value="MFS"/>
    <property type="match status" value="1"/>
</dbReference>
<feature type="transmembrane region" description="Helical" evidence="7">
    <location>
        <begin position="372"/>
        <end position="396"/>
    </location>
</feature>
<comment type="subcellular location">
    <subcellularLocation>
        <location evidence="1">Cell membrane</location>
        <topology evidence="1">Multi-pass membrane protein</topology>
    </subcellularLocation>
</comment>
<evidence type="ECO:0000256" key="4">
    <source>
        <dbReference type="ARBA" id="ARBA00022692"/>
    </source>
</evidence>
<keyword evidence="4 7" id="KW-0812">Transmembrane</keyword>
<evidence type="ECO:0000313" key="10">
    <source>
        <dbReference type="Proteomes" id="UP000194761"/>
    </source>
</evidence>
<evidence type="ECO:0000256" key="3">
    <source>
        <dbReference type="ARBA" id="ARBA00022475"/>
    </source>
</evidence>
<dbReference type="EMBL" id="NGFP01000219">
    <property type="protein sequence ID" value="OUC91423.1"/>
    <property type="molecule type" value="Genomic_DNA"/>
</dbReference>
<feature type="transmembrane region" description="Helical" evidence="7">
    <location>
        <begin position="55"/>
        <end position="73"/>
    </location>
</feature>
<proteinExistence type="predicted"/>
<feature type="transmembrane region" description="Helical" evidence="7">
    <location>
        <begin position="276"/>
        <end position="299"/>
    </location>
</feature>
<organism evidence="9 10">
    <name type="scientific">Streptosporangium minutum</name>
    <dbReference type="NCBI Taxonomy" id="569862"/>
    <lineage>
        <taxon>Bacteria</taxon>
        <taxon>Bacillati</taxon>
        <taxon>Actinomycetota</taxon>
        <taxon>Actinomycetes</taxon>
        <taxon>Streptosporangiales</taxon>
        <taxon>Streptosporangiaceae</taxon>
        <taxon>Streptosporangium</taxon>
    </lineage>
</organism>
<keyword evidence="5 7" id="KW-1133">Transmembrane helix</keyword>
<keyword evidence="10" id="KW-1185">Reference proteome</keyword>
<dbReference type="PANTHER" id="PTHR42718">
    <property type="entry name" value="MAJOR FACILITATOR SUPERFAMILY MULTIDRUG TRANSPORTER MFSC"/>
    <property type="match status" value="1"/>
</dbReference>
<accession>A0A243R9X9</accession>
<evidence type="ECO:0000313" key="9">
    <source>
        <dbReference type="EMBL" id="OUC91423.1"/>
    </source>
</evidence>
<feature type="transmembrane region" description="Helical" evidence="7">
    <location>
        <begin position="144"/>
        <end position="162"/>
    </location>
</feature>
<dbReference type="PANTHER" id="PTHR42718:SF46">
    <property type="entry name" value="BLR6921 PROTEIN"/>
    <property type="match status" value="1"/>
</dbReference>
<feature type="transmembrane region" description="Helical" evidence="7">
    <location>
        <begin position="85"/>
        <end position="103"/>
    </location>
</feature>
<dbReference type="PROSITE" id="PS00216">
    <property type="entry name" value="SUGAR_TRANSPORT_1"/>
    <property type="match status" value="1"/>
</dbReference>
<evidence type="ECO:0000259" key="8">
    <source>
        <dbReference type="PROSITE" id="PS50850"/>
    </source>
</evidence>
<feature type="domain" description="Major facilitator superfamily (MFS) profile" evidence="8">
    <location>
        <begin position="19"/>
        <end position="471"/>
    </location>
</feature>
<name>A0A243R9X9_9ACTN</name>
<evidence type="ECO:0000256" key="1">
    <source>
        <dbReference type="ARBA" id="ARBA00004651"/>
    </source>
</evidence>
<dbReference type="RefSeq" id="WP_086577523.1">
    <property type="nucleotide sequence ID" value="NZ_NGFP01000219.1"/>
</dbReference>
<feature type="transmembrane region" description="Helical" evidence="7">
    <location>
        <begin position="408"/>
        <end position="427"/>
    </location>
</feature>